<accession>A0ABU3Y9T4</accession>
<evidence type="ECO:0008006" key="3">
    <source>
        <dbReference type="Google" id="ProtNLM"/>
    </source>
</evidence>
<name>A0ABU3Y9T4_9SPHN</name>
<keyword evidence="2" id="KW-1185">Reference proteome</keyword>
<gene>
    <name evidence="1" type="ORF">RZN05_13035</name>
</gene>
<dbReference type="EMBL" id="JAWJEJ010000001">
    <property type="protein sequence ID" value="MDV3457913.1"/>
    <property type="molecule type" value="Genomic_DNA"/>
</dbReference>
<comment type="caution">
    <text evidence="1">The sequence shown here is derived from an EMBL/GenBank/DDBJ whole genome shotgun (WGS) entry which is preliminary data.</text>
</comment>
<evidence type="ECO:0000313" key="2">
    <source>
        <dbReference type="Proteomes" id="UP001273531"/>
    </source>
</evidence>
<proteinExistence type="predicted"/>
<dbReference type="Proteomes" id="UP001273531">
    <property type="component" value="Unassembled WGS sequence"/>
</dbReference>
<sequence>MYQYLDRTVTELAPGDALLVWAMRQWVEAMRGGRCPCAALGPALAARRLGAILPDFNVAMMLLDREGICSLQFRTVGCPSLGDDEALLLALHAAAAKGQEIVVQNIVEALVKPEAQRTLQFAATRIAQALAA</sequence>
<reference evidence="1 2" key="1">
    <citation type="submission" date="2023-10" db="EMBL/GenBank/DDBJ databases">
        <title>Sphingomonas sp. HF-S4 16S ribosomal RNA gene Genome sequencing and assembly.</title>
        <authorList>
            <person name="Lee H."/>
        </authorList>
    </citation>
    <scope>NUCLEOTIDE SEQUENCE [LARGE SCALE GENOMIC DNA]</scope>
    <source>
        <strain evidence="1 2">HF-S4</strain>
    </source>
</reference>
<organism evidence="1 2">
    <name type="scientific">Sphingomonas agrestis</name>
    <dbReference type="NCBI Taxonomy" id="3080540"/>
    <lineage>
        <taxon>Bacteria</taxon>
        <taxon>Pseudomonadati</taxon>
        <taxon>Pseudomonadota</taxon>
        <taxon>Alphaproteobacteria</taxon>
        <taxon>Sphingomonadales</taxon>
        <taxon>Sphingomonadaceae</taxon>
        <taxon>Sphingomonas</taxon>
    </lineage>
</organism>
<evidence type="ECO:0000313" key="1">
    <source>
        <dbReference type="EMBL" id="MDV3457913.1"/>
    </source>
</evidence>
<dbReference type="RefSeq" id="WP_317227036.1">
    <property type="nucleotide sequence ID" value="NZ_JAWJEJ010000001.1"/>
</dbReference>
<protein>
    <recommendedName>
        <fullName evidence="3">EAL domain-containing protein</fullName>
    </recommendedName>
</protein>